<protein>
    <recommendedName>
        <fullName evidence="1">Alpha-ribazole phosphatase</fullName>
        <ecNumber evidence="1">3.1.3.73</ecNumber>
    </recommendedName>
</protein>
<dbReference type="PANTHER" id="PTHR48100:SF1">
    <property type="entry name" value="HISTIDINE PHOSPHATASE FAMILY PROTEIN-RELATED"/>
    <property type="match status" value="1"/>
</dbReference>
<dbReference type="SMART" id="SM00855">
    <property type="entry name" value="PGAM"/>
    <property type="match status" value="1"/>
</dbReference>
<dbReference type="EC" id="3.1.3.73" evidence="1"/>
<dbReference type="EMBL" id="BAABHB010000011">
    <property type="protein sequence ID" value="GAA4413808.1"/>
    <property type="molecule type" value="Genomic_DNA"/>
</dbReference>
<evidence type="ECO:0000313" key="3">
    <source>
        <dbReference type="Proteomes" id="UP001500936"/>
    </source>
</evidence>
<organism evidence="2 3">
    <name type="scientific">Nibrella viscosa</name>
    <dbReference type="NCBI Taxonomy" id="1084524"/>
    <lineage>
        <taxon>Bacteria</taxon>
        <taxon>Pseudomonadati</taxon>
        <taxon>Bacteroidota</taxon>
        <taxon>Cytophagia</taxon>
        <taxon>Cytophagales</taxon>
        <taxon>Spirosomataceae</taxon>
        <taxon>Nibrella</taxon>
    </lineage>
</organism>
<sequence length="192" mass="21898">MDIYLIRHTEVTVGRRICYGQADVELAANYPQQRDRLSALLPGKPVAVFSSPLSRCRHLAEALHPDIRFDDRLKEFNFGDWEMQAWSAIPSHLLDPWMADFVNHRVPNGETFQELFDRVAAFWHDTILPLTTGEPDSAAPVYVVTHGGVIRALLCLFLELSLRNAYRIHLDYGSVTKLIANGSTYTIQYINR</sequence>
<reference evidence="3" key="1">
    <citation type="journal article" date="2019" name="Int. J. Syst. Evol. Microbiol.">
        <title>The Global Catalogue of Microorganisms (GCM) 10K type strain sequencing project: providing services to taxonomists for standard genome sequencing and annotation.</title>
        <authorList>
            <consortium name="The Broad Institute Genomics Platform"/>
            <consortium name="The Broad Institute Genome Sequencing Center for Infectious Disease"/>
            <person name="Wu L."/>
            <person name="Ma J."/>
        </authorList>
    </citation>
    <scope>NUCLEOTIDE SEQUENCE [LARGE SCALE GENOMIC DNA]</scope>
    <source>
        <strain evidence="3">JCM 17925</strain>
    </source>
</reference>
<dbReference type="InterPro" id="IPR050275">
    <property type="entry name" value="PGM_Phosphatase"/>
</dbReference>
<dbReference type="NCBIfam" id="TIGR03162">
    <property type="entry name" value="ribazole_cobC"/>
    <property type="match status" value="1"/>
</dbReference>
<dbReference type="Proteomes" id="UP001500936">
    <property type="component" value="Unassembled WGS sequence"/>
</dbReference>
<evidence type="ECO:0000313" key="2">
    <source>
        <dbReference type="EMBL" id="GAA4413808.1"/>
    </source>
</evidence>
<accession>A0ABP8KRH4</accession>
<proteinExistence type="predicted"/>
<dbReference type="InterPro" id="IPR013078">
    <property type="entry name" value="His_Pase_superF_clade-1"/>
</dbReference>
<dbReference type="PANTHER" id="PTHR48100">
    <property type="entry name" value="BROAD-SPECIFICITY PHOSPHATASE YOR283W-RELATED"/>
    <property type="match status" value="1"/>
</dbReference>
<dbReference type="Gene3D" id="3.40.50.1240">
    <property type="entry name" value="Phosphoglycerate mutase-like"/>
    <property type="match status" value="1"/>
</dbReference>
<dbReference type="InterPro" id="IPR029033">
    <property type="entry name" value="His_PPase_superfam"/>
</dbReference>
<name>A0ABP8KRH4_9BACT</name>
<dbReference type="Pfam" id="PF00300">
    <property type="entry name" value="His_Phos_1"/>
    <property type="match status" value="1"/>
</dbReference>
<evidence type="ECO:0000256" key="1">
    <source>
        <dbReference type="NCBIfam" id="TIGR03162"/>
    </source>
</evidence>
<dbReference type="CDD" id="cd07067">
    <property type="entry name" value="HP_PGM_like"/>
    <property type="match status" value="1"/>
</dbReference>
<dbReference type="SUPFAM" id="SSF53254">
    <property type="entry name" value="Phosphoglycerate mutase-like"/>
    <property type="match status" value="1"/>
</dbReference>
<dbReference type="RefSeq" id="WP_345270002.1">
    <property type="nucleotide sequence ID" value="NZ_BAABHB010000011.1"/>
</dbReference>
<comment type="caution">
    <text evidence="2">The sequence shown here is derived from an EMBL/GenBank/DDBJ whole genome shotgun (WGS) entry which is preliminary data.</text>
</comment>
<dbReference type="InterPro" id="IPR017578">
    <property type="entry name" value="Ribazole_CobC"/>
</dbReference>
<gene>
    <name evidence="2" type="primary">cobC</name>
    <name evidence="2" type="ORF">GCM10023187_42530</name>
</gene>
<keyword evidence="3" id="KW-1185">Reference proteome</keyword>